<evidence type="ECO:0000313" key="2">
    <source>
        <dbReference type="EMBL" id="PWU49046.1"/>
    </source>
</evidence>
<comment type="caution">
    <text evidence="2">The sequence shown here is derived from an EMBL/GenBank/DDBJ whole genome shotgun (WGS) entry which is preliminary data.</text>
</comment>
<dbReference type="OrthoDB" id="4453346at2"/>
<dbReference type="AlphaFoldDB" id="A0A317K7P8"/>
<feature type="domain" description="Mycothiol-dependent maleylpyruvate isomerase metal-binding" evidence="1">
    <location>
        <begin position="6"/>
        <end position="128"/>
    </location>
</feature>
<proteinExistence type="predicted"/>
<reference evidence="3" key="1">
    <citation type="submission" date="2018-05" db="EMBL/GenBank/DDBJ databases">
        <title>Micromonospora globispora sp. nov. and Micromonospora rugosa sp. nov., isolated from marine sediment.</title>
        <authorList>
            <person name="Carro L."/>
            <person name="Aysel V."/>
            <person name="Cetin D."/>
            <person name="Igual J.M."/>
            <person name="Klenk H.-P."/>
            <person name="Trujillo M.E."/>
            <person name="Sahin N."/>
        </authorList>
    </citation>
    <scope>NUCLEOTIDE SEQUENCE [LARGE SCALE GENOMIC DNA]</scope>
    <source>
        <strain evidence="3">S2904</strain>
    </source>
</reference>
<dbReference type="SUPFAM" id="SSF109854">
    <property type="entry name" value="DinB/YfiT-like putative metalloenzymes"/>
    <property type="match status" value="1"/>
</dbReference>
<dbReference type="EMBL" id="QGSV01000146">
    <property type="protein sequence ID" value="PWU49046.1"/>
    <property type="molecule type" value="Genomic_DNA"/>
</dbReference>
<evidence type="ECO:0000313" key="3">
    <source>
        <dbReference type="Proteomes" id="UP000245683"/>
    </source>
</evidence>
<sequence>MTGADVRAAVDEMVRVLGPATDRDWSVRAGDLEWSCWATAAHVAHDLLAYAGQVSATPTDRYLPFDLRVREDASPADVLTVVTASAGLLCAAVDTADPRLRAWHWGPCNPGGFAAMGVAETVLHTYDITRGLGLPWRPPARLSSGVLRRLFPDAPAGNAPEVLLWMTGRAALGDRPRRTSWAWRAAID</sequence>
<accession>A0A317K7P8</accession>
<dbReference type="Pfam" id="PF11716">
    <property type="entry name" value="MDMPI_N"/>
    <property type="match status" value="1"/>
</dbReference>
<keyword evidence="3" id="KW-1185">Reference proteome</keyword>
<protein>
    <recommendedName>
        <fullName evidence="1">Mycothiol-dependent maleylpyruvate isomerase metal-binding domain-containing protein</fullName>
    </recommendedName>
</protein>
<dbReference type="RefSeq" id="WP_109944440.1">
    <property type="nucleotide sequence ID" value="NZ_QGGF01000218.1"/>
</dbReference>
<dbReference type="InterPro" id="IPR034660">
    <property type="entry name" value="DinB/YfiT-like"/>
</dbReference>
<dbReference type="InterPro" id="IPR024344">
    <property type="entry name" value="MDMPI_metal-binding"/>
</dbReference>
<name>A0A317K7P8_9ACTN</name>
<dbReference type="GO" id="GO:0046872">
    <property type="term" value="F:metal ion binding"/>
    <property type="evidence" value="ECO:0007669"/>
    <property type="project" value="InterPro"/>
</dbReference>
<evidence type="ECO:0000259" key="1">
    <source>
        <dbReference type="Pfam" id="PF11716"/>
    </source>
</evidence>
<dbReference type="Proteomes" id="UP000245683">
    <property type="component" value="Unassembled WGS sequence"/>
</dbReference>
<organism evidence="2 3">
    <name type="scientific">Micromonospora globispora</name>
    <dbReference type="NCBI Taxonomy" id="1450148"/>
    <lineage>
        <taxon>Bacteria</taxon>
        <taxon>Bacillati</taxon>
        <taxon>Actinomycetota</taxon>
        <taxon>Actinomycetes</taxon>
        <taxon>Micromonosporales</taxon>
        <taxon>Micromonosporaceae</taxon>
        <taxon>Micromonospora</taxon>
    </lineage>
</organism>
<gene>
    <name evidence="2" type="ORF">DLJ46_10335</name>
</gene>